<feature type="transmembrane region" description="Helical" evidence="1">
    <location>
        <begin position="157"/>
        <end position="184"/>
    </location>
</feature>
<feature type="transmembrane region" description="Helical" evidence="1">
    <location>
        <begin position="119"/>
        <end position="137"/>
    </location>
</feature>
<dbReference type="AlphaFoldDB" id="A0A1I4QTJ6"/>
<feature type="transmembrane region" description="Helical" evidence="1">
    <location>
        <begin position="340"/>
        <end position="365"/>
    </location>
</feature>
<feature type="transmembrane region" description="Helical" evidence="1">
    <location>
        <begin position="386"/>
        <end position="406"/>
    </location>
</feature>
<dbReference type="OrthoDB" id="9759894at2"/>
<dbReference type="InterPro" id="IPR011853">
    <property type="entry name" value="TRAP_DctM-Dct_fused"/>
</dbReference>
<evidence type="ECO:0000259" key="2">
    <source>
        <dbReference type="Pfam" id="PF06808"/>
    </source>
</evidence>
<dbReference type="NCBIfam" id="TIGR02123">
    <property type="entry name" value="TRAP_fused"/>
    <property type="match status" value="1"/>
</dbReference>
<evidence type="ECO:0000313" key="4">
    <source>
        <dbReference type="Proteomes" id="UP000199611"/>
    </source>
</evidence>
<dbReference type="PANTHER" id="PTHR43849">
    <property type="entry name" value="BLL3936 PROTEIN"/>
    <property type="match status" value="1"/>
</dbReference>
<feature type="transmembrane region" description="Helical" evidence="1">
    <location>
        <begin position="621"/>
        <end position="641"/>
    </location>
</feature>
<gene>
    <name evidence="3" type="ORF">SAMN05660836_00216</name>
</gene>
<feature type="transmembrane region" description="Helical" evidence="1">
    <location>
        <begin position="230"/>
        <end position="251"/>
    </location>
</feature>
<feature type="transmembrane region" description="Helical" evidence="1">
    <location>
        <begin position="449"/>
        <end position="468"/>
    </location>
</feature>
<feature type="transmembrane region" description="Helical" evidence="1">
    <location>
        <begin position="587"/>
        <end position="609"/>
    </location>
</feature>
<dbReference type="PANTHER" id="PTHR43849:SF2">
    <property type="entry name" value="BLL3936 PROTEIN"/>
    <property type="match status" value="1"/>
</dbReference>
<organism evidence="3 4">
    <name type="scientific">Thermodesulforhabdus norvegica</name>
    <dbReference type="NCBI Taxonomy" id="39841"/>
    <lineage>
        <taxon>Bacteria</taxon>
        <taxon>Pseudomonadati</taxon>
        <taxon>Thermodesulfobacteriota</taxon>
        <taxon>Syntrophobacteria</taxon>
        <taxon>Syntrophobacterales</taxon>
        <taxon>Thermodesulforhabdaceae</taxon>
        <taxon>Thermodesulforhabdus</taxon>
    </lineage>
</organism>
<feature type="transmembrane region" description="Helical" evidence="1">
    <location>
        <begin position="306"/>
        <end position="334"/>
    </location>
</feature>
<keyword evidence="4" id="KW-1185">Reference proteome</keyword>
<keyword evidence="1" id="KW-0472">Membrane</keyword>
<feature type="domain" description="TRAP C4-dicarboxylate transport system permease DctM subunit" evidence="2">
    <location>
        <begin position="163"/>
        <end position="595"/>
    </location>
</feature>
<dbReference type="InterPro" id="IPR010656">
    <property type="entry name" value="DctM"/>
</dbReference>
<dbReference type="Pfam" id="PF06808">
    <property type="entry name" value="DctM"/>
    <property type="match status" value="1"/>
</dbReference>
<feature type="transmembrane region" description="Helical" evidence="1">
    <location>
        <begin position="488"/>
        <end position="513"/>
    </location>
</feature>
<feature type="transmembrane region" description="Helical" evidence="1">
    <location>
        <begin position="94"/>
        <end position="112"/>
    </location>
</feature>
<sequence>MEKIIRRFSSILALIAALYSLYWVIHPHTPMARFHVLVLDITQVSRATHVFFLVLVGYLLSWEKGRTRITPGSALLFCLSLVPLYAFLQLRMPVFYKALALIYWAVAILPTVVPGIRRFCDIAAALLCVVPYLYQVLNFEELIERAMFPEHADLVMGIGLVYLVLGLVYRFTGSVLPILVLFFFAYNLHGRKFPGVFAHAPFPVDLLIGKLYCETEAGLFGIITGVSMKYLVYFTILGGIVAALQIGKILANISAIAVGKGPDGPARVTSVASIFMGMFSGSGAADTQFVSTIVRPMYERAGYDRLVAAGVAATAGTIAMVTPPILGSMAFIMVEILSIPYLWVCIMALGPMVMYLVAILAYNAFYVRKEGIKSVEVREDLNRSYLFRYSYIFVPIFVIIACIYLGYPVSAAVTSAIFLFIIFGYIDKTVRPKSFKVILNGLASGFEHLIPIGIAVVAANIIMTLMVITGLPSKFSQFLLQLSAQNLIIATVFAAIFTLIMGMGVPPTATYVISSSLTAPAIQQIAVANGVPSDAALLATHMFLMYYAILADVTPPVALSGYAAASVFGTHPLKTGVYAAKVALPKYIFGFSFILSYYGTALLAMPMVVHEGLSHSWLSILSRYALVAVAVVLMSAATVGYTRRTLSRIESVVLFLASLLVFYPDLITGAIGVIVGAWFFIKRSNPSEKEEYHEAGVS</sequence>
<keyword evidence="1" id="KW-1133">Transmembrane helix</keyword>
<feature type="transmembrane region" description="Helical" evidence="1">
    <location>
        <begin position="7"/>
        <end position="25"/>
    </location>
</feature>
<reference evidence="4" key="1">
    <citation type="submission" date="2016-10" db="EMBL/GenBank/DDBJ databases">
        <authorList>
            <person name="Varghese N."/>
            <person name="Submissions S."/>
        </authorList>
    </citation>
    <scope>NUCLEOTIDE SEQUENCE [LARGE SCALE GENOMIC DNA]</scope>
    <source>
        <strain evidence="4">DSM 9990</strain>
    </source>
</reference>
<protein>
    <submittedName>
        <fullName evidence="3">TRAP transporter, 4TM/12TM fusion protein</fullName>
    </submittedName>
</protein>
<proteinExistence type="predicted"/>
<evidence type="ECO:0000256" key="1">
    <source>
        <dbReference type="SAM" id="Phobius"/>
    </source>
</evidence>
<keyword evidence="1" id="KW-0812">Transmembrane</keyword>
<feature type="transmembrane region" description="Helical" evidence="1">
    <location>
        <begin position="45"/>
        <end position="62"/>
    </location>
</feature>
<name>A0A1I4QTJ6_9BACT</name>
<feature type="transmembrane region" description="Helical" evidence="1">
    <location>
        <begin position="271"/>
        <end position="294"/>
    </location>
</feature>
<dbReference type="EMBL" id="FOUU01000001">
    <property type="protein sequence ID" value="SFM43359.1"/>
    <property type="molecule type" value="Genomic_DNA"/>
</dbReference>
<evidence type="ECO:0000313" key="3">
    <source>
        <dbReference type="EMBL" id="SFM43359.1"/>
    </source>
</evidence>
<feature type="transmembrane region" description="Helical" evidence="1">
    <location>
        <begin position="69"/>
        <end position="88"/>
    </location>
</feature>
<feature type="transmembrane region" description="Helical" evidence="1">
    <location>
        <begin position="653"/>
        <end position="681"/>
    </location>
</feature>
<dbReference type="RefSeq" id="WP_093392795.1">
    <property type="nucleotide sequence ID" value="NZ_FOUU01000001.1"/>
</dbReference>
<dbReference type="Proteomes" id="UP000199611">
    <property type="component" value="Unassembled WGS sequence"/>
</dbReference>
<dbReference type="STRING" id="39841.SAMN05660836_00216"/>
<accession>A0A1I4QTJ6</accession>